<organism evidence="1 2">
    <name type="scientific">Lujinxingia vulgaris</name>
    <dbReference type="NCBI Taxonomy" id="2600176"/>
    <lineage>
        <taxon>Bacteria</taxon>
        <taxon>Deltaproteobacteria</taxon>
        <taxon>Bradymonadales</taxon>
        <taxon>Lujinxingiaceae</taxon>
        <taxon>Lujinxingia</taxon>
    </lineage>
</organism>
<dbReference type="RefSeq" id="WP_146973790.1">
    <property type="nucleotide sequence ID" value="NZ_VOSL01000032.1"/>
</dbReference>
<gene>
    <name evidence="1" type="ORF">FRC96_06985</name>
</gene>
<accession>A0A5C6XDV5</accession>
<reference evidence="1 2" key="1">
    <citation type="submission" date="2019-08" db="EMBL/GenBank/DDBJ databases">
        <title>Bradymonadales sp. TMQ2.</title>
        <authorList>
            <person name="Liang Q."/>
        </authorList>
    </citation>
    <scope>NUCLEOTIDE SEQUENCE [LARGE SCALE GENOMIC DNA]</scope>
    <source>
        <strain evidence="1 2">TMQ2</strain>
    </source>
</reference>
<dbReference type="Proteomes" id="UP000321046">
    <property type="component" value="Unassembled WGS sequence"/>
</dbReference>
<evidence type="ECO:0000313" key="1">
    <source>
        <dbReference type="EMBL" id="TXD39596.1"/>
    </source>
</evidence>
<evidence type="ECO:0000313" key="2">
    <source>
        <dbReference type="Proteomes" id="UP000321046"/>
    </source>
</evidence>
<sequence>MKPYARLGPALSLVIKIEALEKLRVCSPQTFDHLYENLFDETKDLIIFSPFFALDHVTAHLANCGLRQDQDYVTIAHSGGLLPAWCDIYLGLSSGDYEPDPIHIFAANILVVYHPDLESILSKADLAAISPDISQMVCGNLRVIGSPHSLAQLEDVLVQRGLTYFVDYFDVKESKGGEPREIQVPEWCQIYLSRC</sequence>
<proteinExistence type="predicted"/>
<protein>
    <submittedName>
        <fullName evidence="1">Uncharacterized protein</fullName>
    </submittedName>
</protein>
<dbReference type="AlphaFoldDB" id="A0A5C6XDV5"/>
<dbReference type="EMBL" id="VOSL01000032">
    <property type="protein sequence ID" value="TXD39596.1"/>
    <property type="molecule type" value="Genomic_DNA"/>
</dbReference>
<name>A0A5C6XDV5_9DELT</name>
<comment type="caution">
    <text evidence="1">The sequence shown here is derived from an EMBL/GenBank/DDBJ whole genome shotgun (WGS) entry which is preliminary data.</text>
</comment>